<evidence type="ECO:0000256" key="4">
    <source>
        <dbReference type="ARBA" id="ARBA00012483"/>
    </source>
</evidence>
<feature type="region of interest" description="Disordered" evidence="7">
    <location>
        <begin position="317"/>
        <end position="339"/>
    </location>
</feature>
<dbReference type="InterPro" id="IPR039396">
    <property type="entry name" value="Deltex_C"/>
</dbReference>
<dbReference type="Pfam" id="PF18102">
    <property type="entry name" value="DTC"/>
    <property type="match status" value="1"/>
</dbReference>
<evidence type="ECO:0000256" key="3">
    <source>
        <dbReference type="ARBA" id="ARBA00009413"/>
    </source>
</evidence>
<dbReference type="EMBL" id="CP103300">
    <property type="protein sequence ID" value="UYM14433.1"/>
    <property type="molecule type" value="Genomic_DNA"/>
</dbReference>
<evidence type="ECO:0000256" key="5">
    <source>
        <dbReference type="ARBA" id="ARBA00022679"/>
    </source>
</evidence>
<proteinExistence type="inferred from homology"/>
<dbReference type="InterPro" id="IPR039399">
    <property type="entry name" value="Deltex_C_sf"/>
</dbReference>
<dbReference type="Proteomes" id="UP001163255">
    <property type="component" value="Chromosome"/>
</dbReference>
<dbReference type="PANTHER" id="PTHR12622">
    <property type="entry name" value="DELTEX-RELATED"/>
    <property type="match status" value="1"/>
</dbReference>
<evidence type="ECO:0000256" key="1">
    <source>
        <dbReference type="ARBA" id="ARBA00000900"/>
    </source>
</evidence>
<keyword evidence="6" id="KW-0479">Metal-binding</keyword>
<evidence type="ECO:0000256" key="6">
    <source>
        <dbReference type="ARBA" id="ARBA00022723"/>
    </source>
</evidence>
<dbReference type="CDD" id="cd16448">
    <property type="entry name" value="RING-H2"/>
    <property type="match status" value="1"/>
</dbReference>
<evidence type="ECO:0000313" key="9">
    <source>
        <dbReference type="EMBL" id="UYM14433.1"/>
    </source>
</evidence>
<name>A0ABY6GNV3_9GAMM</name>
<dbReference type="InterPro" id="IPR013083">
    <property type="entry name" value="Znf_RING/FYVE/PHD"/>
</dbReference>
<gene>
    <name evidence="9" type="ORF">NX720_16220</name>
</gene>
<comment type="pathway">
    <text evidence="2">Protein modification; protein ubiquitination.</text>
</comment>
<feature type="compositionally biased region" description="Low complexity" evidence="7">
    <location>
        <begin position="326"/>
        <end position="339"/>
    </location>
</feature>
<dbReference type="InterPro" id="IPR039398">
    <property type="entry name" value="Deltex_fam"/>
</dbReference>
<evidence type="ECO:0000313" key="10">
    <source>
        <dbReference type="Proteomes" id="UP001163255"/>
    </source>
</evidence>
<dbReference type="RefSeq" id="WP_262595909.1">
    <property type="nucleotide sequence ID" value="NZ_CP103300.1"/>
</dbReference>
<comment type="similarity">
    <text evidence="3">Belongs to the Deltex family.</text>
</comment>
<protein>
    <recommendedName>
        <fullName evidence="4">RING-type E3 ubiquitin transferase</fullName>
        <ecNumber evidence="4">2.3.2.27</ecNumber>
    </recommendedName>
</protein>
<keyword evidence="10" id="KW-1185">Reference proteome</keyword>
<dbReference type="PROSITE" id="PS50089">
    <property type="entry name" value="ZF_RING_2"/>
    <property type="match status" value="1"/>
</dbReference>
<sequence>MFFINNVWADSHFFSTYIHSHDLTGSLKLFNKATHSDEFEVLASPGQQILVCGHSIVRNGAVPLTSSNEEITTYLLTHETAQFYYYGSKSPCAANPVFQQQPVHSASTFLIKWREKNKNKPGKTEAGSTLIIPGKPTADITPDTISGFGGDTPGPEDFFKRGRPFFPSFFAESLFINIDLPFLKYFSLPGVNTTEDDYRYLDVSVRTPDATEPVHIQLSRALFLRFLEDFSSSGHWNSLLAWIKSQAGGRSWLVNHLIHTLNYFSEVDDLWSANPEVLQAITTQLNDILENTGQPLQLELELEWLNLWLGKIEVPQTGQEGNQNHSPSGNSSDSSATSTTSSLQAYTSLAYTSGEGSHTSGAGGDAPFPSRAHTFNFTPCPACRGKPCQLKKPPENAEDKETLENWMRLVNTHSSRGVIIRVIKSLEFTAQTIQQNRASSGTFLFPGSVIAPFGNSGAATLGIVLHPDTATIARFKQNAITARVHQSLSLAPSILSRGANSCDYNTLSSDSRRYHKNHINNFSFLLKLLEQHFLFTNKSASPTAITSGSITREGGLRVGHKHYDRNRNGKTIPHNEVVFKWDNWSDKLLGFFLRSKDSTVQRDTLLSLKTLIRSLTDISVDNMKLAELPVALFCPEEARFIFAGTARQLFELDNEHVTDLVMPEGAGHFKAFASMELLNPDHFASNIDYIGRLLTSCCSGNNLSFPAASPDNRDGICLIQALRVSCNRQLLEFAGLEFSTEEALLLSYLATLPEHLSINNQQVEALMTLFRASGASIQVVQDMALAITCLNSQPEATTTHFAQTEPGSRARTYYHLLQARNGDYTRLPETGIEAATVDLAQLETSQANIMHAIKQFKSTPAIRSTGHGWHIMLAELRLVIPAITVERLRKNLHPIQQWPYAEIMASIPGNLNLLDQIEPFMGETASPYVNWLYAHIIKNGLPIFPGTLSAGYTTSNVRERLEQELRRRPTTQQINNIQSSYSGVSSRAWENAEFPVWQQNPVEGMDNLPEWNPPMTGQGSSIDFTPSQTHDKPLTWPVPVPPVSWVCPICLNGEGSGVTVEIVCNHQIHQLCLERLLASTHPNKCPECRKPLTPIRGNQPAGTMSWVVIDESCPGENTLEIIEITYRVLPGITIISGQEVHYPGETRTAYLPNHKKGRKALRMLRKAFEQGLVLTVGYSQTRRVNNVVTWNDIPHKTQKRARPENHGYPDPHYVDRLIEVLEQYDIRDPDDI</sequence>
<feature type="domain" description="RING-type" evidence="8">
    <location>
        <begin position="1047"/>
        <end position="1089"/>
    </location>
</feature>
<comment type="catalytic activity">
    <reaction evidence="1">
        <text>S-ubiquitinyl-[E2 ubiquitin-conjugating enzyme]-L-cysteine + [acceptor protein]-L-lysine = [E2 ubiquitin-conjugating enzyme]-L-cysteine + N(6)-ubiquitinyl-[acceptor protein]-L-lysine.</text>
        <dbReference type="EC" id="2.3.2.27"/>
    </reaction>
</comment>
<accession>A0ABY6GNV3</accession>
<dbReference type="SUPFAM" id="SSF57850">
    <property type="entry name" value="RING/U-box"/>
    <property type="match status" value="1"/>
</dbReference>
<evidence type="ECO:0000256" key="2">
    <source>
        <dbReference type="ARBA" id="ARBA00004906"/>
    </source>
</evidence>
<dbReference type="EC" id="2.3.2.27" evidence="4"/>
<evidence type="ECO:0000256" key="7">
    <source>
        <dbReference type="SAM" id="MobiDB-lite"/>
    </source>
</evidence>
<reference evidence="9" key="1">
    <citation type="submission" date="2022-10" db="EMBL/GenBank/DDBJ databases">
        <title>Completed Genome Sequence of two octocoral isolated bacterium, Endozoicomonas euniceicola EF212T and Endozoicomonas gorgoniicola PS125T.</title>
        <authorList>
            <person name="Chiou Y.-J."/>
            <person name="Chen Y.-H."/>
        </authorList>
    </citation>
    <scope>NUCLEOTIDE SEQUENCE</scope>
    <source>
        <strain evidence="9">EF212</strain>
    </source>
</reference>
<evidence type="ECO:0000259" key="8">
    <source>
        <dbReference type="PROSITE" id="PS50089"/>
    </source>
</evidence>
<dbReference type="Gene3D" id="3.30.390.130">
    <property type="match status" value="1"/>
</dbReference>
<keyword evidence="5" id="KW-0808">Transferase</keyword>
<dbReference type="InterPro" id="IPR001841">
    <property type="entry name" value="Znf_RING"/>
</dbReference>
<dbReference type="Gene3D" id="3.30.40.10">
    <property type="entry name" value="Zinc/RING finger domain, C3HC4 (zinc finger)"/>
    <property type="match status" value="1"/>
</dbReference>
<organism evidence="9 10">
    <name type="scientific">Endozoicomonas euniceicola</name>
    <dbReference type="NCBI Taxonomy" id="1234143"/>
    <lineage>
        <taxon>Bacteria</taxon>
        <taxon>Pseudomonadati</taxon>
        <taxon>Pseudomonadota</taxon>
        <taxon>Gammaproteobacteria</taxon>
        <taxon>Oceanospirillales</taxon>
        <taxon>Endozoicomonadaceae</taxon>
        <taxon>Endozoicomonas</taxon>
    </lineage>
</organism>
<dbReference type="SMART" id="SM00184">
    <property type="entry name" value="RING"/>
    <property type="match status" value="1"/>
</dbReference>